<evidence type="ECO:0000313" key="1">
    <source>
        <dbReference type="EMBL" id="QFP93772.1"/>
    </source>
</evidence>
<organism evidence="1 2">
    <name type="scientific">Pectobacterium phage Wc4</name>
    <dbReference type="NCBI Taxonomy" id="2652428"/>
    <lineage>
        <taxon>Viruses</taxon>
        <taxon>Duplodnaviria</taxon>
        <taxon>Heunggongvirae</taxon>
        <taxon>Uroviricota</taxon>
        <taxon>Caudoviricetes</taxon>
        <taxon>Andersonviridae</taxon>
        <taxon>Andersonviridae incertae sedis</taxon>
        <taxon>Arnovirus</taxon>
        <taxon>Arnovirus Wc4</taxon>
    </lineage>
</organism>
<reference evidence="1 2" key="1">
    <citation type="submission" date="2019-08" db="EMBL/GenBank/DDBJ databases">
        <title>Six bacteriophages against potato bacterial diseases.</title>
        <authorList>
            <person name="Zhang X."/>
            <person name="Kering K."/>
        </authorList>
    </citation>
    <scope>NUCLEOTIDE SEQUENCE [LARGE SCALE GENOMIC DNA]</scope>
</reference>
<dbReference type="Proteomes" id="UP000326781">
    <property type="component" value="Segment"/>
</dbReference>
<sequence>MSNNIVELIFLALEAKAVELVAIRKKRQERIEQAWSEKNAGLIPNVDRNGRFHAPCDGYVDIDERGIYGKGEFLPIPSWVIEMLEREGIHCNFGDKSFGKPAKFLVLAGEGEDISHRLTYSYGLRCSFGKMFERDGERMSYIYVTGRESLTKVITETVSEFNELARLEKLARIEAEREAAKALKGDAPVGRQTVKGVITGFKVSYSNYGETLKMLVTLENGATVYGSVPRFLSNAQRGDEVEFKATFEVAEDDKTHGFFKRPTC</sequence>
<name>A0A5P8D5U4_9CAUD</name>
<evidence type="ECO:0000313" key="2">
    <source>
        <dbReference type="Proteomes" id="UP000326781"/>
    </source>
</evidence>
<proteinExistence type="predicted"/>
<dbReference type="EMBL" id="MN270891">
    <property type="protein sequence ID" value="QFP93772.1"/>
    <property type="molecule type" value="Genomic_DNA"/>
</dbReference>
<keyword evidence="2" id="KW-1185">Reference proteome</keyword>
<accession>A0A5P8D5U4</accession>
<protein>
    <submittedName>
        <fullName evidence="1">Uncharacterized protein</fullName>
    </submittedName>
</protein>